<dbReference type="Proteomes" id="UP000324517">
    <property type="component" value="Unassembled WGS sequence"/>
</dbReference>
<dbReference type="EMBL" id="VTET01000002">
    <property type="protein sequence ID" value="TYS73426.1"/>
    <property type="molecule type" value="Genomic_DNA"/>
</dbReference>
<dbReference type="InterPro" id="IPR025009">
    <property type="entry name" value="DUF3977"/>
</dbReference>
<protein>
    <submittedName>
        <fullName evidence="1">DUF3977 family protein</fullName>
    </submittedName>
</protein>
<dbReference type="Pfam" id="PF13122">
    <property type="entry name" value="DUF3977"/>
    <property type="match status" value="1"/>
</dbReference>
<dbReference type="RefSeq" id="WP_148978464.1">
    <property type="nucleotide sequence ID" value="NZ_JBNILM010000002.1"/>
</dbReference>
<gene>
    <name evidence="1" type="ORF">FZC75_03590</name>
</gene>
<reference evidence="1 2" key="1">
    <citation type="submission" date="2019-08" db="EMBL/GenBank/DDBJ databases">
        <title>Bacillus genomes from the desert of Cuatro Cienegas, Coahuila.</title>
        <authorList>
            <person name="Olmedo-Alvarez G."/>
        </authorList>
    </citation>
    <scope>NUCLEOTIDE SEQUENCE [LARGE SCALE GENOMIC DNA]</scope>
    <source>
        <strain evidence="1 2">CH98b_3T</strain>
    </source>
</reference>
<evidence type="ECO:0000313" key="1">
    <source>
        <dbReference type="EMBL" id="TYS73426.1"/>
    </source>
</evidence>
<dbReference type="OrthoDB" id="2925496at2"/>
<dbReference type="AlphaFoldDB" id="A0A5D4TH22"/>
<comment type="caution">
    <text evidence="1">The sequence shown here is derived from an EMBL/GenBank/DDBJ whole genome shotgun (WGS) entry which is preliminary data.</text>
</comment>
<name>A0A5D4TH22_9BACI</name>
<evidence type="ECO:0000313" key="2">
    <source>
        <dbReference type="Proteomes" id="UP000324517"/>
    </source>
</evidence>
<sequence>MKYIEFGLGNTWLIRTETELEDGTEYEEKGIKGPVKFHSFYIRFWIGKTVFILDLREGIKHVKKSRKEFKFILGLISY</sequence>
<organism evidence="1 2">
    <name type="scientific">Sutcliffiella horikoshii</name>
    <dbReference type="NCBI Taxonomy" id="79883"/>
    <lineage>
        <taxon>Bacteria</taxon>
        <taxon>Bacillati</taxon>
        <taxon>Bacillota</taxon>
        <taxon>Bacilli</taxon>
        <taxon>Bacillales</taxon>
        <taxon>Bacillaceae</taxon>
        <taxon>Sutcliffiella</taxon>
    </lineage>
</organism>
<accession>A0A5D4TH22</accession>
<proteinExistence type="predicted"/>